<dbReference type="RefSeq" id="WP_071259899.1">
    <property type="nucleotide sequence ID" value="NZ_AP025640.1"/>
</dbReference>
<protein>
    <recommendedName>
        <fullName evidence="2">DUF1493 family protein</fullName>
    </recommendedName>
</protein>
<proteinExistence type="predicted"/>
<dbReference type="Pfam" id="PF07377">
    <property type="entry name" value="DUF1493"/>
    <property type="match status" value="1"/>
</dbReference>
<evidence type="ECO:0000313" key="1">
    <source>
        <dbReference type="EMBL" id="CDZ84413.1"/>
    </source>
</evidence>
<dbReference type="EMBL" id="LK931336">
    <property type="protein sequence ID" value="CDZ84413.1"/>
    <property type="molecule type" value="Genomic_DNA"/>
</dbReference>
<accession>A0A078LKJ5</accession>
<dbReference type="InterPro" id="IPR010862">
    <property type="entry name" value="DUF1493"/>
</dbReference>
<organism evidence="1">
    <name type="scientific">Citrobacter koseri</name>
    <name type="common">Citrobacter diversus</name>
    <dbReference type="NCBI Taxonomy" id="545"/>
    <lineage>
        <taxon>Bacteria</taxon>
        <taxon>Pseudomonadati</taxon>
        <taxon>Pseudomonadota</taxon>
        <taxon>Gammaproteobacteria</taxon>
        <taxon>Enterobacterales</taxon>
        <taxon>Enterobacteriaceae</taxon>
        <taxon>Citrobacter</taxon>
    </lineage>
</organism>
<name>A0A078LKJ5_CITKO</name>
<gene>
    <name evidence="1" type="ORF">BN1086_02568</name>
</gene>
<sequence>MRNYEAEVIEYIMKNYPIRERWFRPGLKQVTKEWTLEDDFQFVPEDADDFLVDLFEHFDIEYSNFDARNYIEYEYPFWQKKLPEIELKPLTVEMIIESAKAGKWLYD</sequence>
<dbReference type="AlphaFoldDB" id="A0A078LKJ5"/>
<reference evidence="1" key="1">
    <citation type="submission" date="2014-06" db="EMBL/GenBank/DDBJ databases">
        <authorList>
            <person name="Urmite Genomes Urmite Genomes"/>
        </authorList>
    </citation>
    <scope>NUCLEOTIDE SEQUENCE</scope>
</reference>
<dbReference type="PATRIC" id="fig|545.12.peg.2581"/>
<evidence type="ECO:0008006" key="2">
    <source>
        <dbReference type="Google" id="ProtNLM"/>
    </source>
</evidence>